<feature type="transmembrane region" description="Helical" evidence="15">
    <location>
        <begin position="167"/>
        <end position="184"/>
    </location>
</feature>
<dbReference type="InterPro" id="IPR002090">
    <property type="entry name" value="NHE-6/7/9"/>
</dbReference>
<feature type="transmembrane region" description="Helical" evidence="15">
    <location>
        <begin position="88"/>
        <end position="105"/>
    </location>
</feature>
<evidence type="ECO:0000256" key="7">
    <source>
        <dbReference type="ARBA" id="ARBA00022753"/>
    </source>
</evidence>
<sequence length="694" mass="76571">MASTQLSPLLHVEYPTALRSLPFALLSFVLVGRGEGNAMDNVATERLAEESHRQDSANLLIFIMLLTLTILTIWLFKHRRFRFLHETGLAMIYGLLVGVILRFGVHVPPSMSDVVQGCAVNASPATLLVNVSGRFYEYTLKGEVSRGKGHQVQDDEMLRKVTFDPEVFFNILLPPIIFHAGYSLKRRHFFRNIGSILAYAFMGTVISCFIIGLIMYGFVSFMKVVGQLGGDFYFTDCLFFGAIVSATDPVTVLAIFNELKVDVDLYALLFGESVLNDAVAIVLSSSIVAYQPTGDNSHSFEAMAMLKSFGIFLGVFSGSFALGVATGVVTFTKLRDLPLLETALFFLMSWSTFLLAEACGFTGVVAVLFCGITQAHYTYNNLSRDSQDRTKQLFELLNFLAENFIFSYMGLTLFSFQSHIFNPLFIIGAFVAVFLGRAANIYPLSFLLNLGRKNKIGSNFQHVMMFAGLRGAMTFALSIRDTATYARQMMFSTTLLIVFFTVWICSGGTMPMLSFMSIPVGVDSDQDHSSSGVLDGSQRRNTKHESAWPFRIWYNFDHNYLKPLLTHSGPPLTATLPACCGPLARCLTSPQAYENEGPLHDDDSDFILNDASASSMYADVTVSTDGSGSSGVKRHRPSTADEGLDHELALAEHEVAIRGTRLVLPMNDPADPPTTVTLPPPPSPPRSDPRRHRL</sequence>
<feature type="domain" description="Cation/H+ exchanger transmembrane" evidence="16">
    <location>
        <begin position="69"/>
        <end position="513"/>
    </location>
</feature>
<dbReference type="GO" id="GO:0015385">
    <property type="term" value="F:sodium:proton antiporter activity"/>
    <property type="evidence" value="ECO:0007669"/>
    <property type="project" value="InterPro"/>
</dbReference>
<dbReference type="GO" id="GO:0098719">
    <property type="term" value="P:sodium ion import across plasma membrane"/>
    <property type="evidence" value="ECO:0007669"/>
    <property type="project" value="TreeGrafter"/>
</dbReference>
<feature type="transmembrane region" description="Helical" evidence="15">
    <location>
        <begin position="420"/>
        <end position="439"/>
    </location>
</feature>
<evidence type="ECO:0000313" key="17">
    <source>
        <dbReference type="Ensembl" id="ENSHCOP00000002690.1"/>
    </source>
</evidence>
<evidence type="ECO:0000256" key="11">
    <source>
        <dbReference type="ARBA" id="ARBA00023136"/>
    </source>
</evidence>
<dbReference type="Gene3D" id="6.10.140.1330">
    <property type="match status" value="1"/>
</dbReference>
<keyword evidence="5" id="KW-1003">Cell membrane</keyword>
<evidence type="ECO:0000256" key="8">
    <source>
        <dbReference type="ARBA" id="ARBA00022989"/>
    </source>
</evidence>
<dbReference type="STRING" id="109280.ENSHCOP00000002690"/>
<evidence type="ECO:0000256" key="6">
    <source>
        <dbReference type="ARBA" id="ARBA00022692"/>
    </source>
</evidence>
<dbReference type="GeneTree" id="ENSGT00940000153460"/>
<feature type="transmembrane region" description="Helical" evidence="15">
    <location>
        <begin position="309"/>
        <end position="331"/>
    </location>
</feature>
<keyword evidence="9" id="KW-0915">Sodium</keyword>
<evidence type="ECO:0000256" key="1">
    <source>
        <dbReference type="ARBA" id="ARBA00004195"/>
    </source>
</evidence>
<dbReference type="GO" id="GO:0051453">
    <property type="term" value="P:regulation of intracellular pH"/>
    <property type="evidence" value="ECO:0007669"/>
    <property type="project" value="TreeGrafter"/>
</dbReference>
<organism evidence="17 18">
    <name type="scientific">Hippocampus comes</name>
    <name type="common">Tiger tail seahorse</name>
    <dbReference type="NCBI Taxonomy" id="109280"/>
    <lineage>
        <taxon>Eukaryota</taxon>
        <taxon>Metazoa</taxon>
        <taxon>Chordata</taxon>
        <taxon>Craniata</taxon>
        <taxon>Vertebrata</taxon>
        <taxon>Euteleostomi</taxon>
        <taxon>Actinopterygii</taxon>
        <taxon>Neopterygii</taxon>
        <taxon>Teleostei</taxon>
        <taxon>Neoteleostei</taxon>
        <taxon>Acanthomorphata</taxon>
        <taxon>Syngnathiaria</taxon>
        <taxon>Syngnathiformes</taxon>
        <taxon>Syngnathoidei</taxon>
        <taxon>Syngnathidae</taxon>
        <taxon>Hippocampus</taxon>
    </lineage>
</organism>
<evidence type="ECO:0000256" key="15">
    <source>
        <dbReference type="SAM" id="Phobius"/>
    </source>
</evidence>
<comment type="subcellular location">
    <subcellularLocation>
        <location evidence="2">Cell membrane</location>
        <topology evidence="2">Multi-pass membrane protein</topology>
    </subcellularLocation>
    <subcellularLocation>
        <location evidence="1">Recycling endosome membrane</location>
        <topology evidence="1">Multi-pass membrane protein</topology>
    </subcellularLocation>
</comment>
<keyword evidence="12 13" id="KW-0739">Sodium transport</keyword>
<keyword evidence="6 13" id="KW-0812">Transmembrane</keyword>
<dbReference type="Ensembl" id="ENSHCOT00000009997.1">
    <property type="protein sequence ID" value="ENSHCOP00000002690.1"/>
    <property type="gene ID" value="ENSHCOG00000003917.1"/>
</dbReference>
<dbReference type="NCBIfam" id="TIGR00840">
    <property type="entry name" value="b_cpa1"/>
    <property type="match status" value="1"/>
</dbReference>
<keyword evidence="13" id="KW-0050">Antiport</keyword>
<evidence type="ECO:0000256" key="2">
    <source>
        <dbReference type="ARBA" id="ARBA00004651"/>
    </source>
</evidence>
<name>A0A3Q2XEB0_HIPCM</name>
<evidence type="ECO:0000256" key="5">
    <source>
        <dbReference type="ARBA" id="ARBA00022475"/>
    </source>
</evidence>
<keyword evidence="10 13" id="KW-0406">Ion transport</keyword>
<dbReference type="InterPro" id="IPR018422">
    <property type="entry name" value="Cation/H_exchanger_CPA1"/>
</dbReference>
<protein>
    <recommendedName>
        <fullName evidence="13">Sodium/hydrogen exchanger</fullName>
    </recommendedName>
</protein>
<dbReference type="Proteomes" id="UP000264820">
    <property type="component" value="Unplaced"/>
</dbReference>
<feature type="transmembrane region" description="Helical" evidence="15">
    <location>
        <begin position="238"/>
        <end position="256"/>
    </location>
</feature>
<dbReference type="InterPro" id="IPR006153">
    <property type="entry name" value="Cation/H_exchanger_TM"/>
</dbReference>
<dbReference type="InterPro" id="IPR004709">
    <property type="entry name" value="NaH_exchanger"/>
</dbReference>
<dbReference type="OMA" id="FVKAMIY"/>
<evidence type="ECO:0000256" key="10">
    <source>
        <dbReference type="ARBA" id="ARBA00023065"/>
    </source>
</evidence>
<evidence type="ECO:0000313" key="18">
    <source>
        <dbReference type="Proteomes" id="UP000264820"/>
    </source>
</evidence>
<reference evidence="17" key="1">
    <citation type="submission" date="2025-08" db="UniProtKB">
        <authorList>
            <consortium name="Ensembl"/>
        </authorList>
    </citation>
    <scope>IDENTIFICATION</scope>
</reference>
<keyword evidence="11 15" id="KW-0472">Membrane</keyword>
<dbReference type="PRINTS" id="PR01084">
    <property type="entry name" value="NAHEXCHNGR"/>
</dbReference>
<feature type="transmembrane region" description="Helical" evidence="15">
    <location>
        <begin position="393"/>
        <end position="414"/>
    </location>
</feature>
<keyword evidence="8 15" id="KW-1133">Transmembrane helix</keyword>
<dbReference type="GO" id="GO:0005886">
    <property type="term" value="C:plasma membrane"/>
    <property type="evidence" value="ECO:0007669"/>
    <property type="project" value="UniProtKB-SubCell"/>
</dbReference>
<proteinExistence type="inferred from homology"/>
<dbReference type="GO" id="GO:0015386">
    <property type="term" value="F:potassium:proton antiporter activity"/>
    <property type="evidence" value="ECO:0007669"/>
    <property type="project" value="TreeGrafter"/>
</dbReference>
<evidence type="ECO:0000256" key="4">
    <source>
        <dbReference type="ARBA" id="ARBA00022448"/>
    </source>
</evidence>
<feature type="region of interest" description="Disordered" evidence="14">
    <location>
        <begin position="664"/>
        <end position="694"/>
    </location>
</feature>
<dbReference type="PANTHER" id="PTHR10110">
    <property type="entry name" value="SODIUM/HYDROGEN EXCHANGER"/>
    <property type="match status" value="1"/>
</dbReference>
<dbReference type="GO" id="GO:0055038">
    <property type="term" value="C:recycling endosome membrane"/>
    <property type="evidence" value="ECO:0007669"/>
    <property type="project" value="UniProtKB-SubCell"/>
</dbReference>
<evidence type="ECO:0000259" key="16">
    <source>
        <dbReference type="Pfam" id="PF00999"/>
    </source>
</evidence>
<keyword evidence="18" id="KW-1185">Reference proteome</keyword>
<accession>A0A3Q2XEB0</accession>
<dbReference type="AlphaFoldDB" id="A0A3Q2XEB0"/>
<comment type="similarity">
    <text evidence="3 13">Belongs to the monovalent cation:proton antiporter 1 (CPA1) transporter (TC 2.A.36) family.</text>
</comment>
<keyword evidence="7" id="KW-0967">Endosome</keyword>
<evidence type="ECO:0000256" key="14">
    <source>
        <dbReference type="SAM" id="MobiDB-lite"/>
    </source>
</evidence>
<reference evidence="17" key="2">
    <citation type="submission" date="2025-09" db="UniProtKB">
        <authorList>
            <consortium name="Ensembl"/>
        </authorList>
    </citation>
    <scope>IDENTIFICATION</scope>
</reference>
<feature type="transmembrane region" description="Helical" evidence="15">
    <location>
        <begin position="485"/>
        <end position="506"/>
    </location>
</feature>
<dbReference type="Pfam" id="PF00999">
    <property type="entry name" value="Na_H_Exchanger"/>
    <property type="match status" value="1"/>
</dbReference>
<feature type="transmembrane region" description="Helical" evidence="15">
    <location>
        <begin position="196"/>
        <end position="218"/>
    </location>
</feature>
<feature type="transmembrane region" description="Helical" evidence="15">
    <location>
        <begin position="343"/>
        <end position="372"/>
    </location>
</feature>
<keyword evidence="4 13" id="KW-0813">Transport</keyword>
<evidence type="ECO:0000256" key="12">
    <source>
        <dbReference type="ARBA" id="ARBA00023201"/>
    </source>
</evidence>
<feature type="transmembrane region" description="Helical" evidence="15">
    <location>
        <begin position="57"/>
        <end position="76"/>
    </location>
</feature>
<dbReference type="PRINTS" id="PR01088">
    <property type="entry name" value="NAHEXCHNGR6"/>
</dbReference>
<evidence type="ECO:0000256" key="3">
    <source>
        <dbReference type="ARBA" id="ARBA00007367"/>
    </source>
</evidence>
<evidence type="ECO:0000256" key="13">
    <source>
        <dbReference type="RuleBase" id="RU003722"/>
    </source>
</evidence>
<dbReference type="PANTHER" id="PTHR10110:SF153">
    <property type="entry name" value="SODIUM_HYDROGEN EXCHANGER"/>
    <property type="match status" value="1"/>
</dbReference>
<evidence type="ECO:0000256" key="9">
    <source>
        <dbReference type="ARBA" id="ARBA00023053"/>
    </source>
</evidence>